<protein>
    <recommendedName>
        <fullName evidence="10">Odorant receptor</fullName>
    </recommendedName>
</protein>
<feature type="transmembrane region" description="Helical" evidence="10">
    <location>
        <begin position="38"/>
        <end position="60"/>
    </location>
</feature>
<evidence type="ECO:0000313" key="12">
    <source>
        <dbReference type="Proteomes" id="UP001168821"/>
    </source>
</evidence>
<feature type="transmembrane region" description="Helical" evidence="10">
    <location>
        <begin position="281"/>
        <end position="306"/>
    </location>
</feature>
<sequence length="421" mass="48806">MHSDLKSYFEINDISSDSVRVLWYFCLHPAFNSKWANIYAFLSVSLNSLYIALAIKGILLSYNQNIFLTSEYLQTCILCTHIMGSALNIHIRRQNLLKLLEQKSRFWKIGTTDKKSLRLQSLKRFHFVKKIIRCYYLLSFLSLVLFDLQPFTAGVLPVVCYVPKGWFYYLLFPMWYISTIAFASTIGTTCLFCSLVTSLIEQFQLLAQGFRDMCNNSRDNIWKELKALVDHNNFLLSYCEELNVAFRSIFLLLFLITIVSASVAIFIFMQPGPLVNRAKCMVHFVVAIIEIGFYCVPLEILITTALKIDSILYDSKWYEIEMIPFKKCLTLITSRAQKLMVFSGHGLVNMNLNTYVLICKTVFSFYTYLNSFQQPRFYDNWSQTIDRATIDRKQLVAAQLVARDNWSRRQLVAATIGRGDN</sequence>
<name>A0AA38MNP7_9CUCU</name>
<accession>A0AA38MNP7</accession>
<evidence type="ECO:0000256" key="7">
    <source>
        <dbReference type="ARBA" id="ARBA00023136"/>
    </source>
</evidence>
<proteinExistence type="inferred from homology"/>
<evidence type="ECO:0000256" key="9">
    <source>
        <dbReference type="ARBA" id="ARBA00023224"/>
    </source>
</evidence>
<keyword evidence="9 10" id="KW-0807">Transducer</keyword>
<keyword evidence="7 10" id="KW-0472">Membrane</keyword>
<evidence type="ECO:0000256" key="3">
    <source>
        <dbReference type="ARBA" id="ARBA00022606"/>
    </source>
</evidence>
<dbReference type="EMBL" id="JALNTZ010000001">
    <property type="protein sequence ID" value="KAJ3665150.1"/>
    <property type="molecule type" value="Genomic_DNA"/>
</dbReference>
<reference evidence="11" key="1">
    <citation type="journal article" date="2023" name="G3 (Bethesda)">
        <title>Whole genome assemblies of Zophobas morio and Tenebrio molitor.</title>
        <authorList>
            <person name="Kaur S."/>
            <person name="Stinson S.A."/>
            <person name="diCenzo G.C."/>
        </authorList>
    </citation>
    <scope>NUCLEOTIDE SEQUENCE</scope>
    <source>
        <strain evidence="11">QUZm001</strain>
    </source>
</reference>
<gene>
    <name evidence="11" type="ORF">Zmor_000662</name>
</gene>
<dbReference type="GO" id="GO:0005549">
    <property type="term" value="F:odorant binding"/>
    <property type="evidence" value="ECO:0007669"/>
    <property type="project" value="InterPro"/>
</dbReference>
<dbReference type="PANTHER" id="PTHR21137:SF35">
    <property type="entry name" value="ODORANT RECEPTOR 19A-RELATED"/>
    <property type="match status" value="1"/>
</dbReference>
<keyword evidence="8 10" id="KW-0675">Receptor</keyword>
<dbReference type="AlphaFoldDB" id="A0AA38MNP7"/>
<dbReference type="GO" id="GO:0004984">
    <property type="term" value="F:olfactory receptor activity"/>
    <property type="evidence" value="ECO:0007669"/>
    <property type="project" value="InterPro"/>
</dbReference>
<keyword evidence="4 10" id="KW-0812">Transmembrane</keyword>
<keyword evidence="12" id="KW-1185">Reference proteome</keyword>
<evidence type="ECO:0000256" key="2">
    <source>
        <dbReference type="ARBA" id="ARBA00022475"/>
    </source>
</evidence>
<evidence type="ECO:0000256" key="1">
    <source>
        <dbReference type="ARBA" id="ARBA00004651"/>
    </source>
</evidence>
<comment type="subcellular location">
    <subcellularLocation>
        <location evidence="1 10">Cell membrane</location>
        <topology evidence="1 10">Multi-pass membrane protein</topology>
    </subcellularLocation>
</comment>
<evidence type="ECO:0000256" key="4">
    <source>
        <dbReference type="ARBA" id="ARBA00022692"/>
    </source>
</evidence>
<dbReference type="GO" id="GO:0007165">
    <property type="term" value="P:signal transduction"/>
    <property type="evidence" value="ECO:0007669"/>
    <property type="project" value="UniProtKB-KW"/>
</dbReference>
<feature type="transmembrane region" description="Helical" evidence="10">
    <location>
        <begin position="175"/>
        <end position="200"/>
    </location>
</feature>
<keyword evidence="3 10" id="KW-0716">Sensory transduction</keyword>
<dbReference type="InterPro" id="IPR004117">
    <property type="entry name" value="7tm6_olfct_rcpt"/>
</dbReference>
<keyword evidence="6 10" id="KW-1133">Transmembrane helix</keyword>
<evidence type="ECO:0000313" key="11">
    <source>
        <dbReference type="EMBL" id="KAJ3665150.1"/>
    </source>
</evidence>
<keyword evidence="2" id="KW-1003">Cell membrane</keyword>
<comment type="caution">
    <text evidence="11">The sequence shown here is derived from an EMBL/GenBank/DDBJ whole genome shotgun (WGS) entry which is preliminary data.</text>
</comment>
<evidence type="ECO:0000256" key="6">
    <source>
        <dbReference type="ARBA" id="ARBA00022989"/>
    </source>
</evidence>
<comment type="caution">
    <text evidence="10">Lacks conserved residue(s) required for the propagation of feature annotation.</text>
</comment>
<evidence type="ECO:0000256" key="5">
    <source>
        <dbReference type="ARBA" id="ARBA00022725"/>
    </source>
</evidence>
<dbReference type="Proteomes" id="UP001168821">
    <property type="component" value="Unassembled WGS sequence"/>
</dbReference>
<dbReference type="Pfam" id="PF02949">
    <property type="entry name" value="7tm_6"/>
    <property type="match status" value="1"/>
</dbReference>
<keyword evidence="5 10" id="KW-0552">Olfaction</keyword>
<feature type="transmembrane region" description="Helical" evidence="10">
    <location>
        <begin position="249"/>
        <end position="269"/>
    </location>
</feature>
<comment type="similarity">
    <text evidence="10">Belongs to the insect chemoreceptor superfamily. Heteromeric odorant receptor channel (TC 1.A.69) family.</text>
</comment>
<organism evidence="11 12">
    <name type="scientific">Zophobas morio</name>
    <dbReference type="NCBI Taxonomy" id="2755281"/>
    <lineage>
        <taxon>Eukaryota</taxon>
        <taxon>Metazoa</taxon>
        <taxon>Ecdysozoa</taxon>
        <taxon>Arthropoda</taxon>
        <taxon>Hexapoda</taxon>
        <taxon>Insecta</taxon>
        <taxon>Pterygota</taxon>
        <taxon>Neoptera</taxon>
        <taxon>Endopterygota</taxon>
        <taxon>Coleoptera</taxon>
        <taxon>Polyphaga</taxon>
        <taxon>Cucujiformia</taxon>
        <taxon>Tenebrionidae</taxon>
        <taxon>Zophobas</taxon>
    </lineage>
</organism>
<dbReference type="GO" id="GO:0005886">
    <property type="term" value="C:plasma membrane"/>
    <property type="evidence" value="ECO:0007669"/>
    <property type="project" value="UniProtKB-SubCell"/>
</dbReference>
<feature type="transmembrane region" description="Helical" evidence="10">
    <location>
        <begin position="134"/>
        <end position="155"/>
    </location>
</feature>
<evidence type="ECO:0000256" key="10">
    <source>
        <dbReference type="RuleBase" id="RU351113"/>
    </source>
</evidence>
<evidence type="ECO:0000256" key="8">
    <source>
        <dbReference type="ARBA" id="ARBA00023170"/>
    </source>
</evidence>
<dbReference type="PANTHER" id="PTHR21137">
    <property type="entry name" value="ODORANT RECEPTOR"/>
    <property type="match status" value="1"/>
</dbReference>